<evidence type="ECO:0000256" key="2">
    <source>
        <dbReference type="ARBA" id="ARBA00022670"/>
    </source>
</evidence>
<dbReference type="SUPFAM" id="SSF50156">
    <property type="entry name" value="PDZ domain-like"/>
    <property type="match status" value="1"/>
</dbReference>
<evidence type="ECO:0000259" key="5">
    <source>
        <dbReference type="PROSITE" id="PS50106"/>
    </source>
</evidence>
<dbReference type="InterPro" id="IPR036034">
    <property type="entry name" value="PDZ_sf"/>
</dbReference>
<evidence type="ECO:0000256" key="1">
    <source>
        <dbReference type="ARBA" id="ARBA00010541"/>
    </source>
</evidence>
<dbReference type="EMBL" id="DRLF01000096">
    <property type="protein sequence ID" value="HEC05684.1"/>
    <property type="molecule type" value="Genomic_DNA"/>
</dbReference>
<dbReference type="GO" id="GO:0006508">
    <property type="term" value="P:proteolysis"/>
    <property type="evidence" value="ECO:0007669"/>
    <property type="project" value="UniProtKB-KW"/>
</dbReference>
<evidence type="ECO:0000256" key="4">
    <source>
        <dbReference type="ARBA" id="ARBA00022825"/>
    </source>
</evidence>
<dbReference type="PRINTS" id="PR00834">
    <property type="entry name" value="PROTEASES2C"/>
</dbReference>
<dbReference type="InterPro" id="IPR001940">
    <property type="entry name" value="Peptidase_S1C"/>
</dbReference>
<dbReference type="AlphaFoldDB" id="A0A831RVG8"/>
<feature type="domain" description="PDZ" evidence="5">
    <location>
        <begin position="295"/>
        <end position="340"/>
    </location>
</feature>
<gene>
    <name evidence="6" type="ORF">ENJ12_02450</name>
</gene>
<dbReference type="PROSITE" id="PS50106">
    <property type="entry name" value="PDZ"/>
    <property type="match status" value="1"/>
</dbReference>
<reference evidence="6" key="1">
    <citation type="journal article" date="2020" name="mSystems">
        <title>Genome- and Community-Level Interaction Insights into Carbon Utilization and Element Cycling Functions of Hydrothermarchaeota in Hydrothermal Sediment.</title>
        <authorList>
            <person name="Zhou Z."/>
            <person name="Liu Y."/>
            <person name="Xu W."/>
            <person name="Pan J."/>
            <person name="Luo Z.H."/>
            <person name="Li M."/>
        </authorList>
    </citation>
    <scope>NUCLEOTIDE SEQUENCE [LARGE SCALE GENOMIC DNA]</scope>
    <source>
        <strain evidence="6">HyVt-458</strain>
    </source>
</reference>
<comment type="similarity">
    <text evidence="1">Belongs to the peptidase S1C family.</text>
</comment>
<dbReference type="PANTHER" id="PTHR22939">
    <property type="entry name" value="SERINE PROTEASE FAMILY S1C HTRA-RELATED"/>
    <property type="match status" value="1"/>
</dbReference>
<dbReference type="Gene3D" id="2.40.10.120">
    <property type="match status" value="1"/>
</dbReference>
<dbReference type="SUPFAM" id="SSF50494">
    <property type="entry name" value="Trypsin-like serine proteases"/>
    <property type="match status" value="1"/>
</dbReference>
<proteinExistence type="inferred from homology"/>
<dbReference type="Pfam" id="PF13365">
    <property type="entry name" value="Trypsin_2"/>
    <property type="match status" value="1"/>
</dbReference>
<accession>A0A831RVG8</accession>
<dbReference type="InterPro" id="IPR001478">
    <property type="entry name" value="PDZ"/>
</dbReference>
<dbReference type="SMART" id="SM00228">
    <property type="entry name" value="PDZ"/>
    <property type="match status" value="1"/>
</dbReference>
<evidence type="ECO:0000313" key="6">
    <source>
        <dbReference type="EMBL" id="HEC05684.1"/>
    </source>
</evidence>
<keyword evidence="2 6" id="KW-0645">Protease</keyword>
<dbReference type="GO" id="GO:0004252">
    <property type="term" value="F:serine-type endopeptidase activity"/>
    <property type="evidence" value="ECO:0007669"/>
    <property type="project" value="InterPro"/>
</dbReference>
<dbReference type="Proteomes" id="UP000886339">
    <property type="component" value="Unassembled WGS sequence"/>
</dbReference>
<comment type="caution">
    <text evidence="6">The sequence shown here is derived from an EMBL/GenBank/DDBJ whole genome shotgun (WGS) entry which is preliminary data.</text>
</comment>
<dbReference type="InterPro" id="IPR009003">
    <property type="entry name" value="Peptidase_S1_PA"/>
</dbReference>
<dbReference type="PANTHER" id="PTHR22939:SF129">
    <property type="entry name" value="SERINE PROTEASE HTRA2, MITOCHONDRIAL"/>
    <property type="match status" value="1"/>
</dbReference>
<dbReference type="Pfam" id="PF17820">
    <property type="entry name" value="PDZ_6"/>
    <property type="match status" value="1"/>
</dbReference>
<name>A0A831RVG8_9GAMM</name>
<evidence type="ECO:0000256" key="3">
    <source>
        <dbReference type="ARBA" id="ARBA00022801"/>
    </source>
</evidence>
<organism evidence="6">
    <name type="scientific">Thiolapillus brandeum</name>
    <dbReference type="NCBI Taxonomy" id="1076588"/>
    <lineage>
        <taxon>Bacteria</taxon>
        <taxon>Pseudomonadati</taxon>
        <taxon>Pseudomonadota</taxon>
        <taxon>Gammaproteobacteria</taxon>
        <taxon>Chromatiales</taxon>
        <taxon>Sedimenticolaceae</taxon>
        <taxon>Thiolapillus</taxon>
    </lineage>
</organism>
<dbReference type="FunFam" id="2.40.10.10:FF:000001">
    <property type="entry name" value="Periplasmic serine protease DegS"/>
    <property type="match status" value="1"/>
</dbReference>
<keyword evidence="4" id="KW-0720">Serine protease</keyword>
<dbReference type="Gene3D" id="2.30.42.10">
    <property type="match status" value="1"/>
</dbReference>
<dbReference type="InterPro" id="IPR041489">
    <property type="entry name" value="PDZ_6"/>
</dbReference>
<sequence>MNFQRLLAFFFTSVVTGLAAAYLALTLWPQLLAPPSASSIPAPPSNEDNRGWADAVAFAEPSVVNIYTSKITREEGKPLFENPLVQHYFGDPRSKPRLHRQNNLGSGVVVDRNGYILTNHHVVKDADDIFIGADGQAQVPARVVGTDPDTDLAVIQAAGKDLLPANLGKSSQLRVGDVVLAIGNPFGVGKTVTQGIISAKGRHELGLATFEDFIQTDAAINQGNSGGALINTEGEVVGINTAIISNSGGSHGIGFAIPIDLAKQVMEQIIRHGRVIRGWIGASGQDLVPLVARSLGLPEDTRGVLLSGVLEGGPADQAGIEPGDIIRSINGEAVSSAQAVMNQIATASPGTSMDLTILRGDQSFPVQLIVSERPRDVD</sequence>
<protein>
    <submittedName>
        <fullName evidence="6">Trypsin-like serine protease</fullName>
    </submittedName>
</protein>
<keyword evidence="3" id="KW-0378">Hydrolase</keyword>